<dbReference type="STRING" id="760142.Hipma_1454"/>
<dbReference type="Pfam" id="PF03061">
    <property type="entry name" value="4HBT"/>
    <property type="match status" value="1"/>
</dbReference>
<gene>
    <name evidence="3" type="ordered locus">Hipma_1454</name>
</gene>
<reference evidence="3 4" key="1">
    <citation type="journal article" date="2011" name="Stand. Genomic Sci.">
        <title>Complete genome sequence of the thermophilic sulfur-reducer Hippea maritima type strain (MH(2)).</title>
        <authorList>
            <person name="Huntemann M."/>
            <person name="Lu M."/>
            <person name="Nolan M."/>
            <person name="Lapidus A."/>
            <person name="Lucas S."/>
            <person name="Hammon N."/>
            <person name="Deshpande S."/>
            <person name="Cheng J.F."/>
            <person name="Tapia R."/>
            <person name="Han C."/>
            <person name="Goodwin L."/>
            <person name="Pitluck S."/>
            <person name="Liolios K."/>
            <person name="Pagani I."/>
            <person name="Ivanova N."/>
            <person name="Ovchinikova G."/>
            <person name="Pati A."/>
            <person name="Chen A."/>
            <person name="Palaniappan K."/>
            <person name="Land M."/>
            <person name="Hauser L."/>
            <person name="Jeffries C.D."/>
            <person name="Detter J.C."/>
            <person name="Brambilla E.M."/>
            <person name="Rohde M."/>
            <person name="Spring S."/>
            <person name="Goker M."/>
            <person name="Woyke T."/>
            <person name="Bristow J."/>
            <person name="Eisen J.A."/>
            <person name="Markowitz V."/>
            <person name="Hugenholtz P."/>
            <person name="Kyrpides N.C."/>
            <person name="Klenk H.P."/>
            <person name="Mavromatis K."/>
        </authorList>
    </citation>
    <scope>NUCLEOTIDE SEQUENCE [LARGE SCALE GENOMIC DNA]</scope>
    <source>
        <strain evidence="4">ATCC 700847 / DSM 10411 / MH2</strain>
    </source>
</reference>
<dbReference type="FunCoup" id="F2LY87">
    <property type="interactions" value="73"/>
</dbReference>
<dbReference type="InterPro" id="IPR052723">
    <property type="entry name" value="Acyl-CoA_thioesterase_PaaI"/>
</dbReference>
<dbReference type="SUPFAM" id="SSF54637">
    <property type="entry name" value="Thioesterase/thiol ester dehydrase-isomerase"/>
    <property type="match status" value="1"/>
</dbReference>
<keyword evidence="1" id="KW-0378">Hydrolase</keyword>
<dbReference type="KEGG" id="hmr:Hipma_1454"/>
<feature type="domain" description="Thioesterase" evidence="2">
    <location>
        <begin position="46"/>
        <end position="118"/>
    </location>
</feature>
<dbReference type="InterPro" id="IPR003736">
    <property type="entry name" value="PAAI_dom"/>
</dbReference>
<reference evidence="4" key="2">
    <citation type="submission" date="2011-03" db="EMBL/GenBank/DDBJ databases">
        <title>The complete genome of Hippea maritima DSM 10411.</title>
        <authorList>
            <consortium name="US DOE Joint Genome Institute (JGI-PGF)"/>
            <person name="Lucas S."/>
            <person name="Copeland A."/>
            <person name="Lapidus A."/>
            <person name="Bruce D."/>
            <person name="Goodwin L."/>
            <person name="Pitluck S."/>
            <person name="Peters L."/>
            <person name="Kyrpides N."/>
            <person name="Mavromatis K."/>
            <person name="Pagani I."/>
            <person name="Ivanova N."/>
            <person name="Mikhailova N."/>
            <person name="Lu M."/>
            <person name="Detter J.C."/>
            <person name="Tapia R."/>
            <person name="Han C."/>
            <person name="Land M."/>
            <person name="Hauser L."/>
            <person name="Markowitz V."/>
            <person name="Cheng J.-F."/>
            <person name="Hugenholtz P."/>
            <person name="Woyke T."/>
            <person name="Wu D."/>
            <person name="Spring S."/>
            <person name="Schroeder M."/>
            <person name="Brambilla E."/>
            <person name="Klenk H.-P."/>
            <person name="Eisen J.A."/>
        </authorList>
    </citation>
    <scope>NUCLEOTIDE SEQUENCE [LARGE SCALE GENOMIC DNA]</scope>
    <source>
        <strain evidence="4">ATCC 700847 / DSM 10411 / MH2</strain>
    </source>
</reference>
<dbReference type="Gene3D" id="3.10.129.10">
    <property type="entry name" value="Hotdog Thioesterase"/>
    <property type="match status" value="1"/>
</dbReference>
<dbReference type="GO" id="GO:0016289">
    <property type="term" value="F:acyl-CoA hydrolase activity"/>
    <property type="evidence" value="ECO:0007669"/>
    <property type="project" value="UniProtKB-ARBA"/>
</dbReference>
<dbReference type="AlphaFoldDB" id="F2LY87"/>
<name>F2LY87_HIPMA</name>
<dbReference type="EMBL" id="CP002606">
    <property type="protein sequence ID" value="AEA34410.1"/>
    <property type="molecule type" value="Genomic_DNA"/>
</dbReference>
<dbReference type="HOGENOM" id="CLU_089876_11_2_7"/>
<organism evidence="3 4">
    <name type="scientific">Hippea maritima (strain ATCC 700847 / DSM 10411 / MH2)</name>
    <dbReference type="NCBI Taxonomy" id="760142"/>
    <lineage>
        <taxon>Bacteria</taxon>
        <taxon>Pseudomonadati</taxon>
        <taxon>Campylobacterota</taxon>
        <taxon>Desulfurellia</taxon>
        <taxon>Desulfurellales</taxon>
        <taxon>Hippeaceae</taxon>
        <taxon>Hippea</taxon>
    </lineage>
</organism>
<evidence type="ECO:0000256" key="1">
    <source>
        <dbReference type="ARBA" id="ARBA00022801"/>
    </source>
</evidence>
<dbReference type="PANTHER" id="PTHR42856">
    <property type="entry name" value="ACYL-COENZYME A THIOESTERASE PAAI"/>
    <property type="match status" value="1"/>
</dbReference>
<evidence type="ECO:0000313" key="4">
    <source>
        <dbReference type="Proteomes" id="UP000008139"/>
    </source>
</evidence>
<dbReference type="CDD" id="cd03443">
    <property type="entry name" value="PaaI_thioesterase"/>
    <property type="match status" value="1"/>
</dbReference>
<dbReference type="InterPro" id="IPR029069">
    <property type="entry name" value="HotDog_dom_sf"/>
</dbReference>
<protein>
    <submittedName>
        <fullName evidence="3">Phenylacetic acid degradation-related protein</fullName>
    </submittedName>
</protein>
<accession>F2LY87</accession>
<dbReference type="InParanoid" id="F2LY87"/>
<keyword evidence="4" id="KW-1185">Reference proteome</keyword>
<evidence type="ECO:0000313" key="3">
    <source>
        <dbReference type="EMBL" id="AEA34410.1"/>
    </source>
</evidence>
<dbReference type="InterPro" id="IPR006683">
    <property type="entry name" value="Thioestr_dom"/>
</dbReference>
<dbReference type="PANTHER" id="PTHR42856:SF1">
    <property type="entry name" value="ACYL-COENZYME A THIOESTERASE PAAI"/>
    <property type="match status" value="1"/>
</dbReference>
<dbReference type="Proteomes" id="UP000008139">
    <property type="component" value="Chromosome"/>
</dbReference>
<dbReference type="RefSeq" id="WP_013682439.1">
    <property type="nucleotide sequence ID" value="NC_015318.1"/>
</dbReference>
<dbReference type="eggNOG" id="COG2050">
    <property type="taxonomic scope" value="Bacteria"/>
</dbReference>
<sequence length="133" mass="14609">MYEKIKKLLNENDRFAKHNNMRLIEVKEGYAVATMKIEEKHLNAAGVVQGGVIFTLADLAFGAAANSRGILNLSLNATISFIKATDQGILKACAKEISRNKRVAVYQIDVKNENDELIAIVQGVAYSKGKTIQ</sequence>
<proteinExistence type="predicted"/>
<evidence type="ECO:0000259" key="2">
    <source>
        <dbReference type="Pfam" id="PF03061"/>
    </source>
</evidence>
<dbReference type="NCBIfam" id="TIGR00369">
    <property type="entry name" value="unchar_dom_1"/>
    <property type="match status" value="1"/>
</dbReference>